<evidence type="ECO:0000256" key="1">
    <source>
        <dbReference type="SAM" id="MobiDB-lite"/>
    </source>
</evidence>
<evidence type="ECO:0000259" key="2">
    <source>
        <dbReference type="Pfam" id="PF20661"/>
    </source>
</evidence>
<dbReference type="Proteomes" id="UP000000233">
    <property type="component" value="Chromosome"/>
</dbReference>
<organism evidence="3 4">
    <name type="scientific">Stutzerimonas stutzeri (strain A1501)</name>
    <name type="common">Pseudomonas stutzeri</name>
    <dbReference type="NCBI Taxonomy" id="379731"/>
    <lineage>
        <taxon>Bacteria</taxon>
        <taxon>Pseudomonadati</taxon>
        <taxon>Pseudomonadota</taxon>
        <taxon>Gammaproteobacteria</taxon>
        <taxon>Pseudomonadales</taxon>
        <taxon>Pseudomonadaceae</taxon>
        <taxon>Stutzerimonas</taxon>
    </lineage>
</organism>
<dbReference type="KEGG" id="psa:PST_1453"/>
<protein>
    <recommendedName>
        <fullName evidence="2">Transcriptional regulator SutA RNAP-binding domain-containing protein</fullName>
    </recommendedName>
</protein>
<feature type="region of interest" description="Disordered" evidence="1">
    <location>
        <begin position="45"/>
        <end position="65"/>
    </location>
</feature>
<dbReference type="EMBL" id="CP000304">
    <property type="protein sequence ID" value="ABP79144.1"/>
    <property type="molecule type" value="Genomic_DNA"/>
</dbReference>
<gene>
    <name evidence="3" type="ordered locus">PST_1453</name>
</gene>
<feature type="region of interest" description="Disordered" evidence="1">
    <location>
        <begin position="1"/>
        <end position="29"/>
    </location>
</feature>
<dbReference type="Pfam" id="PF20661">
    <property type="entry name" value="SutA-RBD"/>
    <property type="match status" value="1"/>
</dbReference>
<name>A4VJJ3_STUS1</name>
<evidence type="ECO:0000313" key="3">
    <source>
        <dbReference type="EMBL" id="ABP79144.1"/>
    </source>
</evidence>
<proteinExistence type="predicted"/>
<dbReference type="InterPro" id="IPR049191">
    <property type="entry name" value="SutA_RBD"/>
</dbReference>
<dbReference type="AlphaFoldDB" id="A4VJJ3"/>
<keyword evidence="4" id="KW-1185">Reference proteome</keyword>
<sequence>MKEKRSMATKTTSAKRKPEPATETSQSLAEQMAAFLKAGGEIQTIPNGVSGQTQGPSRQITISKK</sequence>
<reference evidence="3 4" key="1">
    <citation type="journal article" date="2008" name="Proc. Natl. Acad. Sci. U.S.A.">
        <title>Nitrogen fixation island and rhizosphere competence traits in the genome of root-associated Pseudomonas stutzeri A1501.</title>
        <authorList>
            <person name="Yan Y."/>
            <person name="Yang J."/>
            <person name="Dou Y."/>
            <person name="Chen M."/>
            <person name="Ping S."/>
            <person name="Peng J."/>
            <person name="Lu W."/>
            <person name="Zhang W."/>
            <person name="Yao Z."/>
            <person name="Li H."/>
            <person name="Liu W."/>
            <person name="He S."/>
            <person name="Geng L."/>
            <person name="Zhang X."/>
            <person name="Yang F."/>
            <person name="Yu H."/>
            <person name="Zhan Y."/>
            <person name="Li D."/>
            <person name="Lin Z."/>
            <person name="Wang Y."/>
            <person name="Elmerich C."/>
            <person name="Lin M."/>
            <person name="Jin Q."/>
        </authorList>
    </citation>
    <scope>NUCLEOTIDE SEQUENCE [LARGE SCALE GENOMIC DNA]</scope>
    <source>
        <strain evidence="3 4">A1501</strain>
    </source>
</reference>
<dbReference type="HOGENOM" id="CLU_205253_1_0_6"/>
<accession>A4VJJ3</accession>
<evidence type="ECO:0000313" key="4">
    <source>
        <dbReference type="Proteomes" id="UP000000233"/>
    </source>
</evidence>
<feature type="domain" description="Transcriptional regulator SutA RNAP-binding" evidence="2">
    <location>
        <begin position="21"/>
        <end position="53"/>
    </location>
</feature>
<dbReference type="eggNOG" id="ENOG5031WI7">
    <property type="taxonomic scope" value="Bacteria"/>
</dbReference>